<dbReference type="Proteomes" id="UP000887580">
    <property type="component" value="Unplaced"/>
</dbReference>
<evidence type="ECO:0000313" key="1">
    <source>
        <dbReference type="Proteomes" id="UP000887580"/>
    </source>
</evidence>
<sequence>MSNFATLLTWFSLILLFHGIFTQRPNCLLNKDSGKGKDAVQKFYFNNKWNTCFGFKYNGKGGNGNKFDSYSECMSECAGADGSMCNGPSPSKSPINSPAFDCDTAKCPKGYKCTFGMMVQCCEEKQYDAIQAAFAEKCPDGSNSGGSKDKGYFEAVFGETCADLVCKKGQKCVQVNKHFAKCCDGK</sequence>
<reference evidence="2" key="1">
    <citation type="submission" date="2022-11" db="UniProtKB">
        <authorList>
            <consortium name="WormBaseParasite"/>
        </authorList>
    </citation>
    <scope>IDENTIFICATION</scope>
</reference>
<name>A0AC35EWF0_9BILA</name>
<protein>
    <submittedName>
        <fullName evidence="2">BPTI/Kunitz inhibitor domain-containing protein</fullName>
    </submittedName>
</protein>
<dbReference type="WBParaSite" id="PS1159_v2.g11392.t1">
    <property type="protein sequence ID" value="PS1159_v2.g11392.t1"/>
    <property type="gene ID" value="PS1159_v2.g11392"/>
</dbReference>
<evidence type="ECO:0000313" key="2">
    <source>
        <dbReference type="WBParaSite" id="PS1159_v2.g11392.t1"/>
    </source>
</evidence>
<proteinExistence type="predicted"/>
<accession>A0AC35EWF0</accession>
<organism evidence="1 2">
    <name type="scientific">Panagrolaimus sp. PS1159</name>
    <dbReference type="NCBI Taxonomy" id="55785"/>
    <lineage>
        <taxon>Eukaryota</taxon>
        <taxon>Metazoa</taxon>
        <taxon>Ecdysozoa</taxon>
        <taxon>Nematoda</taxon>
        <taxon>Chromadorea</taxon>
        <taxon>Rhabditida</taxon>
        <taxon>Tylenchina</taxon>
        <taxon>Panagrolaimomorpha</taxon>
        <taxon>Panagrolaimoidea</taxon>
        <taxon>Panagrolaimidae</taxon>
        <taxon>Panagrolaimus</taxon>
    </lineage>
</organism>